<evidence type="ECO:0000313" key="1">
    <source>
        <dbReference type="EMBL" id="OGL79399.1"/>
    </source>
</evidence>
<dbReference type="Proteomes" id="UP000176603">
    <property type="component" value="Unassembled WGS sequence"/>
</dbReference>
<evidence type="ECO:0000313" key="2">
    <source>
        <dbReference type="Proteomes" id="UP000176603"/>
    </source>
</evidence>
<protein>
    <submittedName>
        <fullName evidence="1">Uncharacterized protein</fullName>
    </submittedName>
</protein>
<dbReference type="AlphaFoldDB" id="A0A1F7UMB7"/>
<gene>
    <name evidence="1" type="ORF">A3E39_04550</name>
</gene>
<reference evidence="1 2" key="1">
    <citation type="journal article" date="2016" name="Nat. Commun.">
        <title>Thousands of microbial genomes shed light on interconnected biogeochemical processes in an aquifer system.</title>
        <authorList>
            <person name="Anantharaman K."/>
            <person name="Brown C.T."/>
            <person name="Hug L.A."/>
            <person name="Sharon I."/>
            <person name="Castelle C.J."/>
            <person name="Probst A.J."/>
            <person name="Thomas B.C."/>
            <person name="Singh A."/>
            <person name="Wilkins M.J."/>
            <person name="Karaoz U."/>
            <person name="Brodie E.L."/>
            <person name="Williams K.H."/>
            <person name="Hubbard S.S."/>
            <person name="Banfield J.F."/>
        </authorList>
    </citation>
    <scope>NUCLEOTIDE SEQUENCE [LARGE SCALE GENOMIC DNA]</scope>
</reference>
<proteinExistence type="predicted"/>
<organism evidence="1 2">
    <name type="scientific">Candidatus Uhrbacteria bacterium RIFCSPHIGHO2_12_FULL_60_25</name>
    <dbReference type="NCBI Taxonomy" id="1802399"/>
    <lineage>
        <taxon>Bacteria</taxon>
        <taxon>Candidatus Uhriibacteriota</taxon>
    </lineage>
</organism>
<sequence>MPTAIFPPFDREPEGEMTSDDFLEAYTDAWLSHDQLFGSLAGHLVDPDTCDACRRMQRDLDKIRPGKHR</sequence>
<dbReference type="STRING" id="1802399.A3E39_04550"/>
<dbReference type="EMBL" id="MGEH01000010">
    <property type="protein sequence ID" value="OGL79399.1"/>
    <property type="molecule type" value="Genomic_DNA"/>
</dbReference>
<accession>A0A1F7UMB7</accession>
<name>A0A1F7UMB7_9BACT</name>
<comment type="caution">
    <text evidence="1">The sequence shown here is derived from an EMBL/GenBank/DDBJ whole genome shotgun (WGS) entry which is preliminary data.</text>
</comment>